<feature type="domain" description="QLQ" evidence="7">
    <location>
        <begin position="108"/>
        <end position="143"/>
    </location>
</feature>
<evidence type="ECO:0000256" key="2">
    <source>
        <dbReference type="ARBA" id="ARBA00008122"/>
    </source>
</evidence>
<sequence length="355" mass="39063">MSSNEYSTENVGCRNEKSGKAPSQAAECDVGLALNMLNPETTHPKKMNFIFDPSLYNHSQHRASIDFGGGSGGGGRLLFDNSMATSSHIVSGTSFTNPTGGSEMQKMLFTASQLQEFENQTMIYKHIMSSNPIPPQMLLPLSTQYNRSDSEPWRCRRTDGKKWRCSRDVMRDQKYCERHAHKNRPRSRKPVETQSLNTKNLNNKDNYHSLLPPTPSMPTSCQQSRCTEWFMRGGTIPLSSSQQKIQKPMPSPSVGSKSDHLFQNLEGNHQALVDVDNCSLSLMQPGGDYACVDQDFFQMGIGMLNADGSNPQSQLIPHGSWLGGPLGEALCPGVVSSLNQPTNVTSPSDSSHGLC</sequence>
<dbReference type="GO" id="GO:0006351">
    <property type="term" value="P:DNA-templated transcription"/>
    <property type="evidence" value="ECO:0007669"/>
    <property type="project" value="UniProtKB-UniRule"/>
</dbReference>
<feature type="region of interest" description="Disordered" evidence="6">
    <location>
        <begin position="1"/>
        <end position="22"/>
    </location>
</feature>
<evidence type="ECO:0000256" key="6">
    <source>
        <dbReference type="SAM" id="MobiDB-lite"/>
    </source>
</evidence>
<dbReference type="GO" id="GO:0005524">
    <property type="term" value="F:ATP binding"/>
    <property type="evidence" value="ECO:0007669"/>
    <property type="project" value="UniProtKB-UniRule"/>
</dbReference>
<feature type="region of interest" description="Disordered" evidence="6">
    <location>
        <begin position="177"/>
        <end position="205"/>
    </location>
</feature>
<dbReference type="GO" id="GO:0005634">
    <property type="term" value="C:nucleus"/>
    <property type="evidence" value="ECO:0007669"/>
    <property type="project" value="UniProtKB-SubCell"/>
</dbReference>
<keyword evidence="5" id="KW-0804">Transcription</keyword>
<feature type="compositionally biased region" description="Polar residues" evidence="6">
    <location>
        <begin position="1"/>
        <end position="10"/>
    </location>
</feature>
<evidence type="ECO:0000259" key="7">
    <source>
        <dbReference type="PROSITE" id="PS51666"/>
    </source>
</evidence>
<keyword evidence="5" id="KW-0010">Activator</keyword>
<reference evidence="9" key="1">
    <citation type="journal article" date="2017" name="Nature">
        <title>The sunflower genome provides insights into oil metabolism, flowering and Asterid evolution.</title>
        <authorList>
            <person name="Badouin H."/>
            <person name="Gouzy J."/>
            <person name="Grassa C.J."/>
            <person name="Murat F."/>
            <person name="Staton S.E."/>
            <person name="Cottret L."/>
            <person name="Lelandais-Briere C."/>
            <person name="Owens G.L."/>
            <person name="Carrere S."/>
            <person name="Mayjonade B."/>
            <person name="Legrand L."/>
            <person name="Gill N."/>
            <person name="Kane N.C."/>
            <person name="Bowers J.E."/>
            <person name="Hubner S."/>
            <person name="Bellec A."/>
            <person name="Berard A."/>
            <person name="Berges H."/>
            <person name="Blanchet N."/>
            <person name="Boniface M.C."/>
            <person name="Brunel D."/>
            <person name="Catrice O."/>
            <person name="Chaidir N."/>
            <person name="Claudel C."/>
            <person name="Donnadieu C."/>
            <person name="Faraut T."/>
            <person name="Fievet G."/>
            <person name="Helmstetter N."/>
            <person name="King M."/>
            <person name="Knapp S.J."/>
            <person name="Lai Z."/>
            <person name="Le Paslier M.C."/>
            <person name="Lippi Y."/>
            <person name="Lorenzon L."/>
            <person name="Mandel J.R."/>
            <person name="Marage G."/>
            <person name="Marchand G."/>
            <person name="Marquand E."/>
            <person name="Bret-Mestries E."/>
            <person name="Morien E."/>
            <person name="Nambeesan S."/>
            <person name="Nguyen T."/>
            <person name="Pegot-Espagnet P."/>
            <person name="Pouilly N."/>
            <person name="Raftis F."/>
            <person name="Sallet E."/>
            <person name="Schiex T."/>
            <person name="Thomas J."/>
            <person name="Vandecasteele C."/>
            <person name="Vares D."/>
            <person name="Vear F."/>
            <person name="Vautrin S."/>
            <person name="Crespi M."/>
            <person name="Mangin B."/>
            <person name="Burke J.M."/>
            <person name="Salse J."/>
            <person name="Munos S."/>
            <person name="Vincourt P."/>
            <person name="Rieseberg L.H."/>
            <person name="Langlade N.B."/>
        </authorList>
    </citation>
    <scope>NUCLEOTIDE SEQUENCE</scope>
    <source>
        <tissue evidence="9">Leaves</tissue>
    </source>
</reference>
<feature type="compositionally biased region" description="Basic residues" evidence="6">
    <location>
        <begin position="179"/>
        <end position="188"/>
    </location>
</feature>
<keyword evidence="10" id="KW-1185">Reference proteome</keyword>
<dbReference type="PANTHER" id="PTHR31602">
    <property type="entry name" value="GROWTH-REGULATING FACTOR 5"/>
    <property type="match status" value="1"/>
</dbReference>
<comment type="subcellular location">
    <subcellularLocation>
        <location evidence="1 4 5">Nucleus</location>
    </subcellularLocation>
</comment>
<comment type="caution">
    <text evidence="9">The sequence shown here is derived from an EMBL/GenBank/DDBJ whole genome shotgun (WGS) entry which is preliminary data.</text>
</comment>
<dbReference type="Pfam" id="PF08879">
    <property type="entry name" value="WRC"/>
    <property type="match status" value="1"/>
</dbReference>
<reference evidence="9" key="2">
    <citation type="submission" date="2020-06" db="EMBL/GenBank/DDBJ databases">
        <title>Helianthus annuus Genome sequencing and assembly Release 2.</title>
        <authorList>
            <person name="Gouzy J."/>
            <person name="Langlade N."/>
            <person name="Munos S."/>
        </authorList>
    </citation>
    <scope>NUCLEOTIDE SEQUENCE</scope>
    <source>
        <tissue evidence="9">Leaves</tissue>
    </source>
</reference>
<proteinExistence type="inferred from homology"/>
<evidence type="ECO:0000313" key="9">
    <source>
        <dbReference type="EMBL" id="KAF5797741.1"/>
    </source>
</evidence>
<dbReference type="GO" id="GO:0099402">
    <property type="term" value="P:plant organ development"/>
    <property type="evidence" value="ECO:0007669"/>
    <property type="project" value="UniProtKB-ARBA"/>
</dbReference>
<organism evidence="9 10">
    <name type="scientific">Helianthus annuus</name>
    <name type="common">Common sunflower</name>
    <dbReference type="NCBI Taxonomy" id="4232"/>
    <lineage>
        <taxon>Eukaryota</taxon>
        <taxon>Viridiplantae</taxon>
        <taxon>Streptophyta</taxon>
        <taxon>Embryophyta</taxon>
        <taxon>Tracheophyta</taxon>
        <taxon>Spermatophyta</taxon>
        <taxon>Magnoliopsida</taxon>
        <taxon>eudicotyledons</taxon>
        <taxon>Gunneridae</taxon>
        <taxon>Pentapetalae</taxon>
        <taxon>asterids</taxon>
        <taxon>campanulids</taxon>
        <taxon>Asterales</taxon>
        <taxon>Asteraceae</taxon>
        <taxon>Asteroideae</taxon>
        <taxon>Heliantheae alliance</taxon>
        <taxon>Heliantheae</taxon>
        <taxon>Helianthus</taxon>
    </lineage>
</organism>
<dbReference type="Pfam" id="PF08880">
    <property type="entry name" value="QLQ"/>
    <property type="match status" value="1"/>
</dbReference>
<dbReference type="Proteomes" id="UP000215914">
    <property type="component" value="Unassembled WGS sequence"/>
</dbReference>
<dbReference type="EMBL" id="MNCJ02000322">
    <property type="protein sequence ID" value="KAF5797741.1"/>
    <property type="molecule type" value="Genomic_DNA"/>
</dbReference>
<dbReference type="Gramene" id="mRNA:HanXRQr2_Chr07g0284291">
    <property type="protein sequence ID" value="mRNA:HanXRQr2_Chr07g0284291"/>
    <property type="gene ID" value="HanXRQr2_Chr07g0284291"/>
</dbReference>
<dbReference type="PROSITE" id="PS51667">
    <property type="entry name" value="WRC"/>
    <property type="match status" value="1"/>
</dbReference>
<protein>
    <recommendedName>
        <fullName evidence="5">Growth-regulating factor</fullName>
    </recommendedName>
</protein>
<feature type="short sequence motif" description="Bipartite nuclear localization signal" evidence="4">
    <location>
        <begin position="154"/>
        <end position="164"/>
    </location>
</feature>
<name>A0A9K3IIP5_HELAN</name>
<accession>A0A9K3IIP5</accession>
<keyword evidence="3 4" id="KW-0539">Nucleus</keyword>
<evidence type="ECO:0000256" key="3">
    <source>
        <dbReference type="ARBA" id="ARBA00023242"/>
    </source>
</evidence>
<dbReference type="GO" id="GO:0006355">
    <property type="term" value="P:regulation of DNA-templated transcription"/>
    <property type="evidence" value="ECO:0007669"/>
    <property type="project" value="InterPro"/>
</dbReference>
<evidence type="ECO:0000256" key="5">
    <source>
        <dbReference type="RuleBase" id="RU367127"/>
    </source>
</evidence>
<comment type="function">
    <text evidence="5">Transcription activator.</text>
</comment>
<feature type="short sequence motif" description="Bipartite nuclear localization signal" evidence="4">
    <location>
        <begin position="182"/>
        <end position="189"/>
    </location>
</feature>
<evidence type="ECO:0000313" key="10">
    <source>
        <dbReference type="Proteomes" id="UP000215914"/>
    </source>
</evidence>
<comment type="similarity">
    <text evidence="2 5">Belongs to the GRF family.</text>
</comment>
<evidence type="ECO:0000259" key="8">
    <source>
        <dbReference type="PROSITE" id="PS51667"/>
    </source>
</evidence>
<dbReference type="InterPro" id="IPR031137">
    <property type="entry name" value="GRF"/>
</dbReference>
<feature type="compositionally biased region" description="Polar residues" evidence="6">
    <location>
        <begin position="192"/>
        <end position="204"/>
    </location>
</feature>
<gene>
    <name evidence="9" type="ORF">HanXRQr2_Chr07g0284291</name>
</gene>
<dbReference type="AlphaFoldDB" id="A0A9K3IIP5"/>
<dbReference type="PROSITE" id="PS51666">
    <property type="entry name" value="QLQ"/>
    <property type="match status" value="1"/>
</dbReference>
<evidence type="ECO:0000256" key="4">
    <source>
        <dbReference type="PROSITE-ProRule" id="PRU01002"/>
    </source>
</evidence>
<dbReference type="InterPro" id="IPR014978">
    <property type="entry name" value="Gln-Leu-Gln_QLQ"/>
</dbReference>
<feature type="domain" description="WRC" evidence="8">
    <location>
        <begin position="149"/>
        <end position="193"/>
    </location>
</feature>
<dbReference type="PANTHER" id="PTHR31602:SF3">
    <property type="entry name" value="GROWTH-REGULATING FACTOR 8"/>
    <property type="match status" value="1"/>
</dbReference>
<evidence type="ECO:0000256" key="1">
    <source>
        <dbReference type="ARBA" id="ARBA00004123"/>
    </source>
</evidence>
<keyword evidence="5" id="KW-0805">Transcription regulation</keyword>
<dbReference type="InterPro" id="IPR014977">
    <property type="entry name" value="WRC_dom"/>
</dbReference>
<dbReference type="SMART" id="SM00951">
    <property type="entry name" value="QLQ"/>
    <property type="match status" value="1"/>
</dbReference>
<comment type="domain">
    <text evidence="5">The QLQ domain and WRC domain may be involved in protein-protein interaction and DNA-binding, respectively.</text>
</comment>